<protein>
    <submittedName>
        <fullName evidence="1">Uncharacterized protein</fullName>
    </submittedName>
</protein>
<organism evidence="1">
    <name type="scientific">Cacopsylla melanoneura</name>
    <dbReference type="NCBI Taxonomy" id="428564"/>
    <lineage>
        <taxon>Eukaryota</taxon>
        <taxon>Metazoa</taxon>
        <taxon>Ecdysozoa</taxon>
        <taxon>Arthropoda</taxon>
        <taxon>Hexapoda</taxon>
        <taxon>Insecta</taxon>
        <taxon>Pterygota</taxon>
        <taxon>Neoptera</taxon>
        <taxon>Paraneoptera</taxon>
        <taxon>Hemiptera</taxon>
        <taxon>Sternorrhyncha</taxon>
        <taxon>Psylloidea</taxon>
        <taxon>Psyllidae</taxon>
        <taxon>Psyllinae</taxon>
        <taxon>Cacopsylla</taxon>
    </lineage>
</organism>
<reference evidence="1" key="1">
    <citation type="submission" date="2021-05" db="EMBL/GenBank/DDBJ databases">
        <authorList>
            <person name="Alioto T."/>
            <person name="Alioto T."/>
            <person name="Gomez Garrido J."/>
        </authorList>
    </citation>
    <scope>NUCLEOTIDE SEQUENCE</scope>
</reference>
<dbReference type="EMBL" id="HBUF01428718">
    <property type="protein sequence ID" value="CAG6741687.1"/>
    <property type="molecule type" value="Transcribed_RNA"/>
</dbReference>
<evidence type="ECO:0000313" key="1">
    <source>
        <dbReference type="EMBL" id="CAG6682434.1"/>
    </source>
</evidence>
<name>A0A8D8T6P6_9HEMI</name>
<accession>A0A8D8T6P6</accession>
<proteinExistence type="predicted"/>
<dbReference type="AlphaFoldDB" id="A0A8D8T6P6"/>
<sequence>MYHLLNRTLQKFQPPKRRAIERSIAKITKSKTSSRLSVLPVEKDHFNLTASEFRDALAIRYHREPPSMPSSCDGCGDKAFNLNHALCCKTGGLVTRRHNEVRDVLGELCERAWGIVVKEPIITEEPNGLRVDLAV</sequence>
<dbReference type="EMBL" id="HBUF01259194">
    <property type="protein sequence ID" value="CAG6682434.1"/>
    <property type="molecule type" value="Transcribed_RNA"/>
</dbReference>
<dbReference type="EMBL" id="HBUF01113603">
    <property type="protein sequence ID" value="CAG6640748.1"/>
    <property type="molecule type" value="Transcribed_RNA"/>
</dbReference>